<comment type="similarity">
    <text evidence="2">Belongs to the alphaherpesvirinae HHV-1 UL3 family.</text>
</comment>
<evidence type="ECO:0000256" key="1">
    <source>
        <dbReference type="ARBA" id="ARBA00004147"/>
    </source>
</evidence>
<name>A0A0X9ZE22_9ALPH</name>
<proteinExistence type="inferred from homology"/>
<dbReference type="EMBL" id="KT324740">
    <property type="protein sequence ID" value="AMB16338.1"/>
    <property type="molecule type" value="Genomic_DNA"/>
</dbReference>
<evidence type="ECO:0000313" key="5">
    <source>
        <dbReference type="EMBL" id="AMB16338.1"/>
    </source>
</evidence>
<keyword evidence="3" id="KW-0597">Phosphoprotein</keyword>
<dbReference type="InterPro" id="IPR005035">
    <property type="entry name" value="Herpes_UL3"/>
</dbReference>
<evidence type="ECO:0000256" key="3">
    <source>
        <dbReference type="ARBA" id="ARBA00022553"/>
    </source>
</evidence>
<protein>
    <submittedName>
        <fullName evidence="5">Nuclear protein UL3</fullName>
    </submittedName>
</protein>
<comment type="subcellular location">
    <subcellularLocation>
        <location evidence="1">Host nucleus</location>
    </subcellularLocation>
</comment>
<dbReference type="Pfam" id="PF03369">
    <property type="entry name" value="Herpes_UL3"/>
    <property type="match status" value="1"/>
</dbReference>
<evidence type="ECO:0000256" key="4">
    <source>
        <dbReference type="ARBA" id="ARBA00022562"/>
    </source>
</evidence>
<reference evidence="5" key="1">
    <citation type="journal article" date="2015" name="J. Gen. Virol.">
        <title>Evidence of widespread natural recombination among field isolates of equine herpesvirus 4 but not among field isolates of equine herpesvirus 1.</title>
        <authorList>
            <person name="Vaz P.K."/>
            <person name="Horsington J."/>
            <person name="Hartley C.A."/>
            <person name="Browning G.F."/>
            <person name="Ficorilli N.P."/>
            <person name="Studdert M.J."/>
            <person name="Gilkerson J.R."/>
            <person name="Devlin J.M."/>
        </authorList>
    </citation>
    <scope>NUCLEOTIDE SEQUENCE</scope>
    <source>
        <strain evidence="5">405-76</strain>
    </source>
</reference>
<dbReference type="GO" id="GO:0042025">
    <property type="term" value="C:host cell nucleus"/>
    <property type="evidence" value="ECO:0007669"/>
    <property type="project" value="UniProtKB-SubCell"/>
</dbReference>
<evidence type="ECO:0000256" key="2">
    <source>
        <dbReference type="ARBA" id="ARBA00006957"/>
    </source>
</evidence>
<organism evidence="5">
    <name type="scientific">Equid alphaherpesvirus 4</name>
    <name type="common">Equine herpesvirus 4</name>
    <dbReference type="NCBI Taxonomy" id="10331"/>
    <lineage>
        <taxon>Viruses</taxon>
        <taxon>Duplodnaviria</taxon>
        <taxon>Heunggongvirae</taxon>
        <taxon>Peploviricota</taxon>
        <taxon>Herviviricetes</taxon>
        <taxon>Herpesvirales</taxon>
        <taxon>Orthoherpesviridae</taxon>
        <taxon>Alphaherpesvirinae</taxon>
        <taxon>Varicellovirus</taxon>
        <taxon>Varicellovirus equidalpha4</taxon>
    </lineage>
</organism>
<accession>A0A0X9ZE22</accession>
<sequence length="211" mass="23481">MESALTVLSGWGWPVEVVNGTVGDSLTELRPPALTSSTCTTTAPTTPLCVPDVSLESFGGPTPDGENSNYVGFDTMFMVSSIDELGRRQLTDTIRKDLRVTLAKFTIACTKTSSFSSASATRRKRRQCPSERVVRSNKSLQMFVLCRRAHAKQIRDQLQSVIQARKPRKYYTRSSDGRTHPVVPVYIYEFSAVDKVYLHRDNVIEANAQAK</sequence>
<keyword evidence="4" id="KW-1048">Host nucleus</keyword>